<dbReference type="Proteomes" id="UP000321935">
    <property type="component" value="Unassembled WGS sequence"/>
</dbReference>
<comment type="caution">
    <text evidence="2">The sequence shown here is derived from an EMBL/GenBank/DDBJ whole genome shotgun (WGS) entry which is preliminary data.</text>
</comment>
<evidence type="ECO:0000256" key="1">
    <source>
        <dbReference type="SAM" id="MobiDB-lite"/>
    </source>
</evidence>
<dbReference type="EMBL" id="VORW01000044">
    <property type="protein sequence ID" value="TXE01463.1"/>
    <property type="molecule type" value="Genomic_DNA"/>
</dbReference>
<evidence type="ECO:0000313" key="3">
    <source>
        <dbReference type="Proteomes" id="UP000321935"/>
    </source>
</evidence>
<proteinExistence type="predicted"/>
<evidence type="ECO:0000313" key="2">
    <source>
        <dbReference type="EMBL" id="TXE01463.1"/>
    </source>
</evidence>
<feature type="compositionally biased region" description="Basic and acidic residues" evidence="1">
    <location>
        <begin position="81"/>
        <end position="91"/>
    </location>
</feature>
<reference evidence="2 3" key="1">
    <citation type="submission" date="2019-08" db="EMBL/GenBank/DDBJ databases">
        <title>Genomes sequence of Algoriphagus aquimarinus ACAM450.</title>
        <authorList>
            <person name="Bowman J.P."/>
        </authorList>
    </citation>
    <scope>NUCLEOTIDE SEQUENCE [LARGE SCALE GENOMIC DNA]</scope>
    <source>
        <strain evidence="2 3">ACAM 450</strain>
    </source>
</reference>
<protein>
    <submittedName>
        <fullName evidence="2">Uncharacterized protein</fullName>
    </submittedName>
</protein>
<dbReference type="RefSeq" id="WP_146921509.1">
    <property type="nucleotide sequence ID" value="NZ_VORW01000044.1"/>
</dbReference>
<accession>A0A5C7AAU2</accession>
<gene>
    <name evidence="2" type="ORF">ESV85_22085</name>
</gene>
<dbReference type="OrthoDB" id="9969159at2"/>
<organism evidence="2 3">
    <name type="scientific">Algoriphagus aquimarinus</name>
    <dbReference type="NCBI Taxonomy" id="237018"/>
    <lineage>
        <taxon>Bacteria</taxon>
        <taxon>Pseudomonadati</taxon>
        <taxon>Bacteroidota</taxon>
        <taxon>Cytophagia</taxon>
        <taxon>Cytophagales</taxon>
        <taxon>Cyclobacteriaceae</taxon>
        <taxon>Algoriphagus</taxon>
    </lineage>
</organism>
<sequence>MRWDEVTHAAEVQNPDQSGIITKIVDVAAIGTRIFVLPREISGRLERPREVSRGHSSYRERAVNTTEVSLDNEGLNIESRPNSDRNAENSV</sequence>
<dbReference type="AlphaFoldDB" id="A0A5C7AAU2"/>
<name>A0A5C7AAU2_9BACT</name>
<feature type="region of interest" description="Disordered" evidence="1">
    <location>
        <begin position="69"/>
        <end position="91"/>
    </location>
</feature>